<dbReference type="OrthoDB" id="10276802at2759"/>
<gene>
    <name evidence="1" type="ORF">SPHA_52293</name>
</gene>
<evidence type="ECO:0000313" key="1">
    <source>
        <dbReference type="EMBL" id="CAE1297886.1"/>
    </source>
</evidence>
<sequence length="222" mass="25421">MFKTVNRMIIRFLVLVAIVFLLSLLVKGQNLKKSFHKPDPKWSLKSNYLNVPAVGRKRRSGDENNPKSFLEGILNRKSNRVDPESNYPQILSGKLQPNGQNWFTVLPTPVLIHRVSLRTIVGLYVTSIGHRRINQIISEAQYGSDDADRHARLHLAATHLLYYITFLKEGICTFGVVSMNRQIYSDNPDYSLKPQTPIQRHLVQMRVPTTVVLKCVKSIMQQ</sequence>
<organism evidence="1 2">
    <name type="scientific">Acanthosepion pharaonis</name>
    <name type="common">Pharaoh cuttlefish</name>
    <name type="synonym">Sepia pharaonis</name>
    <dbReference type="NCBI Taxonomy" id="158019"/>
    <lineage>
        <taxon>Eukaryota</taxon>
        <taxon>Metazoa</taxon>
        <taxon>Spiralia</taxon>
        <taxon>Lophotrochozoa</taxon>
        <taxon>Mollusca</taxon>
        <taxon>Cephalopoda</taxon>
        <taxon>Coleoidea</taxon>
        <taxon>Decapodiformes</taxon>
        <taxon>Sepiida</taxon>
        <taxon>Sepiina</taxon>
        <taxon>Sepiidae</taxon>
        <taxon>Acanthosepion</taxon>
    </lineage>
</organism>
<reference evidence="1" key="1">
    <citation type="submission" date="2021-01" db="EMBL/GenBank/DDBJ databases">
        <authorList>
            <person name="Li R."/>
            <person name="Bekaert M."/>
        </authorList>
    </citation>
    <scope>NUCLEOTIDE SEQUENCE</scope>
    <source>
        <strain evidence="1">Farmed</strain>
    </source>
</reference>
<comment type="caution">
    <text evidence="1">The sequence shown here is derived from an EMBL/GenBank/DDBJ whole genome shotgun (WGS) entry which is preliminary data.</text>
</comment>
<name>A0A812DG49_ACAPH</name>
<accession>A0A812DG49</accession>
<dbReference type="AlphaFoldDB" id="A0A812DG49"/>
<evidence type="ECO:0000313" key="2">
    <source>
        <dbReference type="Proteomes" id="UP000597762"/>
    </source>
</evidence>
<dbReference type="Proteomes" id="UP000597762">
    <property type="component" value="Unassembled WGS sequence"/>
</dbReference>
<dbReference type="EMBL" id="CAHIKZ030003234">
    <property type="protein sequence ID" value="CAE1297886.1"/>
    <property type="molecule type" value="Genomic_DNA"/>
</dbReference>
<keyword evidence="2" id="KW-1185">Reference proteome</keyword>
<proteinExistence type="predicted"/>
<protein>
    <submittedName>
        <fullName evidence="1">Uncharacterized protein</fullName>
    </submittedName>
</protein>